<evidence type="ECO:0000313" key="2">
    <source>
        <dbReference type="EnsemblMetazoa" id="XP_038064085.1"/>
    </source>
</evidence>
<feature type="compositionally biased region" description="Acidic residues" evidence="1">
    <location>
        <begin position="62"/>
        <end position="83"/>
    </location>
</feature>
<evidence type="ECO:0000313" key="3">
    <source>
        <dbReference type="Proteomes" id="UP000887568"/>
    </source>
</evidence>
<name>A0A914AJB7_PATMI</name>
<dbReference type="RefSeq" id="XP_038064085.1">
    <property type="nucleotide sequence ID" value="XM_038208157.1"/>
</dbReference>
<feature type="compositionally biased region" description="Low complexity" evidence="1">
    <location>
        <begin position="185"/>
        <end position="200"/>
    </location>
</feature>
<dbReference type="Proteomes" id="UP000887568">
    <property type="component" value="Unplaced"/>
</dbReference>
<dbReference type="OrthoDB" id="10065076at2759"/>
<organism evidence="2 3">
    <name type="scientific">Patiria miniata</name>
    <name type="common">Bat star</name>
    <name type="synonym">Asterina miniata</name>
    <dbReference type="NCBI Taxonomy" id="46514"/>
    <lineage>
        <taxon>Eukaryota</taxon>
        <taxon>Metazoa</taxon>
        <taxon>Echinodermata</taxon>
        <taxon>Eleutherozoa</taxon>
        <taxon>Asterozoa</taxon>
        <taxon>Asteroidea</taxon>
        <taxon>Valvatacea</taxon>
        <taxon>Valvatida</taxon>
        <taxon>Asterinidae</taxon>
        <taxon>Patiria</taxon>
    </lineage>
</organism>
<proteinExistence type="predicted"/>
<accession>A0A914AJB7</accession>
<feature type="region of interest" description="Disordered" evidence="1">
    <location>
        <begin position="171"/>
        <end position="200"/>
    </location>
</feature>
<reference evidence="2" key="1">
    <citation type="submission" date="2022-11" db="UniProtKB">
        <authorList>
            <consortium name="EnsemblMetazoa"/>
        </authorList>
    </citation>
    <scope>IDENTIFICATION</scope>
</reference>
<protein>
    <submittedName>
        <fullName evidence="2">Uncharacterized protein</fullName>
    </submittedName>
</protein>
<sequence length="323" mass="35951">MMATEMAVGFGHQGMTVVNFGHNFPLHQHHQIDGYDYYTHQPARSYQDHVMVAQHNQHHDEVDEEDIEDEDIDEEEEEEESENESMYTSADMDSEVASEDLAEPEPNVAEQLLEFAQAVNRDIQKYFGRKKSAHEPDSSVGTVYEDRFASGKSGRELYYADLLRVAQNGDAAEPYSTGRGRRTDASISPRASTSSASSAAENADVINANYSCQKGLGPLKELFDFAIGGCMDSISNDRRDGHWQSQDSSSSQKCFPTLPWRKRALPSSFFVEPGSRGQPRNGSVGYGSHVTMIPEHETPDFSDLVANFTSDYDNQLTATTVSH</sequence>
<dbReference type="OMA" id="ESFWREP"/>
<feature type="region of interest" description="Disordered" evidence="1">
    <location>
        <begin position="56"/>
        <end position="91"/>
    </location>
</feature>
<keyword evidence="3" id="KW-1185">Reference proteome</keyword>
<dbReference type="EnsemblMetazoa" id="XM_038208157.1">
    <property type="protein sequence ID" value="XP_038064085.1"/>
    <property type="gene ID" value="LOC119734622"/>
</dbReference>
<evidence type="ECO:0000256" key="1">
    <source>
        <dbReference type="SAM" id="MobiDB-lite"/>
    </source>
</evidence>
<dbReference type="AlphaFoldDB" id="A0A914AJB7"/>
<dbReference type="GeneID" id="119734622"/>